<comment type="caution">
    <text evidence="2">The sequence shown here is derived from an EMBL/GenBank/DDBJ whole genome shotgun (WGS) entry which is preliminary data.</text>
</comment>
<proteinExistence type="predicted"/>
<evidence type="ECO:0000259" key="1">
    <source>
        <dbReference type="Pfam" id="PF04965"/>
    </source>
</evidence>
<evidence type="ECO:0000313" key="3">
    <source>
        <dbReference type="Proteomes" id="UP000027318"/>
    </source>
</evidence>
<gene>
    <name evidence="2" type="ORF">ADINL_0539</name>
</gene>
<protein>
    <submittedName>
        <fullName evidence="2">Uncharacterized protein ImpF</fullName>
    </submittedName>
</protein>
<sequence length="148" mass="16836">MSATFLNRFLDDQPDVSEDQPVSPRIQTRLYMESVLADLEKVLNSKMNVDFYQQVAFDTLLSFGVVDFSSVNVASKESVEQLRLILLKTLRANEPRFSDVKVSIKETTQTRAQIAFQVDAVLSLHESAELVMFNAAFVPTVRRFRISE</sequence>
<evidence type="ECO:0000313" key="2">
    <source>
        <dbReference type="EMBL" id="KDE40890.1"/>
    </source>
</evidence>
<dbReference type="Proteomes" id="UP000027318">
    <property type="component" value="Unassembled WGS sequence"/>
</dbReference>
<dbReference type="OrthoDB" id="119583at2"/>
<dbReference type="AlphaFoldDB" id="A0A063Y6Y4"/>
<accession>A0A063Y6Y4</accession>
<dbReference type="InterPro" id="IPR007048">
    <property type="entry name" value="IraD/Gp25-like"/>
</dbReference>
<organism evidence="2 3">
    <name type="scientific">Nitrincola lacisaponensis</name>
    <dbReference type="NCBI Taxonomy" id="267850"/>
    <lineage>
        <taxon>Bacteria</taxon>
        <taxon>Pseudomonadati</taxon>
        <taxon>Pseudomonadota</taxon>
        <taxon>Gammaproteobacteria</taxon>
        <taxon>Oceanospirillales</taxon>
        <taxon>Oceanospirillaceae</taxon>
        <taxon>Nitrincola</taxon>
    </lineage>
</organism>
<dbReference type="RefSeq" id="WP_036543696.1">
    <property type="nucleotide sequence ID" value="NZ_JMSZ01000015.1"/>
</dbReference>
<dbReference type="InterPro" id="IPR017737">
    <property type="entry name" value="TssE1-like"/>
</dbReference>
<feature type="domain" description="IraD/Gp25-like" evidence="1">
    <location>
        <begin position="32"/>
        <end position="124"/>
    </location>
</feature>
<keyword evidence="3" id="KW-1185">Reference proteome</keyword>
<name>A0A063Y6Y4_9GAMM</name>
<dbReference type="EMBL" id="JMSZ01000015">
    <property type="protein sequence ID" value="KDE40890.1"/>
    <property type="molecule type" value="Genomic_DNA"/>
</dbReference>
<dbReference type="NCBIfam" id="TIGR03357">
    <property type="entry name" value="VI_zyme"/>
    <property type="match status" value="1"/>
</dbReference>
<reference evidence="2 3" key="1">
    <citation type="journal article" date="2005" name="Int. J. Syst. Evol. Microbiol.">
        <title>Nitrincola lacisaponensis gen. nov., sp. nov., a novel alkaliphilic bacterium isolated from an alkaline, saline lake.</title>
        <authorList>
            <person name="Dimitriu P.A."/>
            <person name="Shukla S.K."/>
            <person name="Conradt J."/>
            <person name="Marquez M.C."/>
            <person name="Ventosa A."/>
            <person name="Maglia A."/>
            <person name="Peyton B.M."/>
            <person name="Pinkart H.C."/>
            <person name="Mormile M.R."/>
        </authorList>
    </citation>
    <scope>NUCLEOTIDE SEQUENCE [LARGE SCALE GENOMIC DNA]</scope>
    <source>
        <strain evidence="2 3">4CA</strain>
    </source>
</reference>
<dbReference type="Pfam" id="PF04965">
    <property type="entry name" value="GPW_gp25"/>
    <property type="match status" value="1"/>
</dbReference>
<dbReference type="STRING" id="267850.ADINL_0539"/>